<name>A0A6L2NUS5_TANCI</name>
<organism evidence="2">
    <name type="scientific">Tanacetum cinerariifolium</name>
    <name type="common">Dalmatian daisy</name>
    <name type="synonym">Chrysanthemum cinerariifolium</name>
    <dbReference type="NCBI Taxonomy" id="118510"/>
    <lineage>
        <taxon>Eukaryota</taxon>
        <taxon>Viridiplantae</taxon>
        <taxon>Streptophyta</taxon>
        <taxon>Embryophyta</taxon>
        <taxon>Tracheophyta</taxon>
        <taxon>Spermatophyta</taxon>
        <taxon>Magnoliopsida</taxon>
        <taxon>eudicotyledons</taxon>
        <taxon>Gunneridae</taxon>
        <taxon>Pentapetalae</taxon>
        <taxon>asterids</taxon>
        <taxon>campanulids</taxon>
        <taxon>Asterales</taxon>
        <taxon>Asteraceae</taxon>
        <taxon>Asteroideae</taxon>
        <taxon>Anthemideae</taxon>
        <taxon>Anthemidinae</taxon>
        <taxon>Tanacetum</taxon>
    </lineage>
</organism>
<protein>
    <submittedName>
        <fullName evidence="2">Uncharacterized protein</fullName>
    </submittedName>
</protein>
<comment type="caution">
    <text evidence="2">The sequence shown here is derived from an EMBL/GenBank/DDBJ whole genome shotgun (WGS) entry which is preliminary data.</text>
</comment>
<proteinExistence type="predicted"/>
<feature type="region of interest" description="Disordered" evidence="1">
    <location>
        <begin position="120"/>
        <end position="161"/>
    </location>
</feature>
<accession>A0A6L2NUS5</accession>
<feature type="compositionally biased region" description="Polar residues" evidence="1">
    <location>
        <begin position="120"/>
        <end position="135"/>
    </location>
</feature>
<dbReference type="EMBL" id="BKCJ010010052">
    <property type="protein sequence ID" value="GEU89856.1"/>
    <property type="molecule type" value="Genomic_DNA"/>
</dbReference>
<sequence length="161" mass="17715">MEYAQNQEEQKVVEPIVEVAVSKLPEIETLKSLSLVWKLIRFSTLRMSMMTSRGVSNANGKKGKTNYAYFEETSSHINVAPNRVPFGALHDILNTNNGRNSLPLQSISPQKLSTNKENITPMQTPRSNGSTSLGTNVGVEPAIQKKENTTGVITNDVKKGK</sequence>
<dbReference type="AlphaFoldDB" id="A0A6L2NUS5"/>
<evidence type="ECO:0000256" key="1">
    <source>
        <dbReference type="SAM" id="MobiDB-lite"/>
    </source>
</evidence>
<evidence type="ECO:0000313" key="2">
    <source>
        <dbReference type="EMBL" id="GEU89856.1"/>
    </source>
</evidence>
<reference evidence="2" key="1">
    <citation type="journal article" date="2019" name="Sci. Rep.">
        <title>Draft genome of Tanacetum cinerariifolium, the natural source of mosquito coil.</title>
        <authorList>
            <person name="Yamashiro T."/>
            <person name="Shiraishi A."/>
            <person name="Satake H."/>
            <person name="Nakayama K."/>
        </authorList>
    </citation>
    <scope>NUCLEOTIDE SEQUENCE</scope>
</reference>
<gene>
    <name evidence="2" type="ORF">Tci_061834</name>
</gene>